<evidence type="ECO:0000256" key="1">
    <source>
        <dbReference type="SAM" id="Phobius"/>
    </source>
</evidence>
<dbReference type="Proteomes" id="UP000474159">
    <property type="component" value="Unassembled WGS sequence"/>
</dbReference>
<feature type="transmembrane region" description="Helical" evidence="1">
    <location>
        <begin position="133"/>
        <end position="150"/>
    </location>
</feature>
<evidence type="ECO:0008006" key="4">
    <source>
        <dbReference type="Google" id="ProtNLM"/>
    </source>
</evidence>
<feature type="transmembrane region" description="Helical" evidence="1">
    <location>
        <begin position="81"/>
        <end position="100"/>
    </location>
</feature>
<keyword evidence="1" id="KW-0472">Membrane</keyword>
<dbReference type="AlphaFoldDB" id="A0A6L3SRH5"/>
<proteinExistence type="predicted"/>
<keyword evidence="1" id="KW-1133">Transmembrane helix</keyword>
<feature type="transmembrane region" description="Helical" evidence="1">
    <location>
        <begin position="7"/>
        <end position="29"/>
    </location>
</feature>
<accession>A0A6L3SRH5</accession>
<evidence type="ECO:0000313" key="3">
    <source>
        <dbReference type="Proteomes" id="UP000474159"/>
    </source>
</evidence>
<dbReference type="RefSeq" id="WP_151003594.1">
    <property type="nucleotide sequence ID" value="NZ_VZZK01000035.1"/>
</dbReference>
<keyword evidence="3" id="KW-1185">Reference proteome</keyword>
<evidence type="ECO:0000313" key="2">
    <source>
        <dbReference type="EMBL" id="KAB1075000.1"/>
    </source>
</evidence>
<keyword evidence="1" id="KW-0812">Transmembrane</keyword>
<reference evidence="2 3" key="1">
    <citation type="submission" date="2019-09" db="EMBL/GenBank/DDBJ databases">
        <title>YIM 48816 draft genome.</title>
        <authorList>
            <person name="Jiang L."/>
        </authorList>
    </citation>
    <scope>NUCLEOTIDE SEQUENCE [LARGE SCALE GENOMIC DNA]</scope>
    <source>
        <strain evidence="2 3">YIM 48816</strain>
    </source>
</reference>
<organism evidence="2 3">
    <name type="scientific">Methylobacterium soli</name>
    <dbReference type="NCBI Taxonomy" id="553447"/>
    <lineage>
        <taxon>Bacteria</taxon>
        <taxon>Pseudomonadati</taxon>
        <taxon>Pseudomonadota</taxon>
        <taxon>Alphaproteobacteria</taxon>
        <taxon>Hyphomicrobiales</taxon>
        <taxon>Methylobacteriaceae</taxon>
        <taxon>Methylobacterium</taxon>
    </lineage>
</organism>
<feature type="transmembrane region" description="Helical" evidence="1">
    <location>
        <begin position="49"/>
        <end position="69"/>
    </location>
</feature>
<gene>
    <name evidence="2" type="ORF">F6X53_25475</name>
</gene>
<comment type="caution">
    <text evidence="2">The sequence shown here is derived from an EMBL/GenBank/DDBJ whole genome shotgun (WGS) entry which is preliminary data.</text>
</comment>
<sequence>MRRLLKFLHTMGAIGLMGAMASLLVMLSLTPSPSSLAEYALMRGTMGAIATWIFFPSLGLTLIAGLLAIGLNRGYHDAGWAWLKAATGILVFESGFVGVLGPMQQEAELSAGALAGRIDPATLAGSLEAERNTLWVLLAVATVNVVLGIWRPRLMRVSK</sequence>
<protein>
    <recommendedName>
        <fullName evidence="4">DUF2269 family protein</fullName>
    </recommendedName>
</protein>
<name>A0A6L3SRH5_9HYPH</name>
<dbReference type="OrthoDB" id="8225268at2"/>
<dbReference type="EMBL" id="VZZK01000035">
    <property type="protein sequence ID" value="KAB1075000.1"/>
    <property type="molecule type" value="Genomic_DNA"/>
</dbReference>